<feature type="compositionally biased region" description="Polar residues" evidence="1">
    <location>
        <begin position="116"/>
        <end position="131"/>
    </location>
</feature>
<feature type="region of interest" description="Disordered" evidence="1">
    <location>
        <begin position="1"/>
        <end position="253"/>
    </location>
</feature>
<feature type="compositionally biased region" description="Polar residues" evidence="1">
    <location>
        <begin position="60"/>
        <end position="78"/>
    </location>
</feature>
<dbReference type="EMBL" id="JAJVDC020000285">
    <property type="protein sequence ID" value="KAL1616039.1"/>
    <property type="molecule type" value="Genomic_DNA"/>
</dbReference>
<accession>A0ABR3SBV3</accession>
<dbReference type="Proteomes" id="UP001521116">
    <property type="component" value="Unassembled WGS sequence"/>
</dbReference>
<evidence type="ECO:0000313" key="2">
    <source>
        <dbReference type="EMBL" id="KAL1616039.1"/>
    </source>
</evidence>
<reference evidence="2 3" key="1">
    <citation type="submission" date="2024-02" db="EMBL/GenBank/DDBJ databases">
        <title>De novo assembly and annotation of 12 fungi associated with fruit tree decline syndrome in Ontario, Canada.</title>
        <authorList>
            <person name="Sulman M."/>
            <person name="Ellouze W."/>
            <person name="Ilyukhin E."/>
        </authorList>
    </citation>
    <scope>NUCLEOTIDE SEQUENCE [LARGE SCALE GENOMIC DNA]</scope>
    <source>
        <strain evidence="2 3">M1-105</strain>
    </source>
</reference>
<feature type="compositionally biased region" description="Polar residues" evidence="1">
    <location>
        <begin position="146"/>
        <end position="178"/>
    </location>
</feature>
<proteinExistence type="predicted"/>
<evidence type="ECO:0000313" key="3">
    <source>
        <dbReference type="Proteomes" id="UP001521116"/>
    </source>
</evidence>
<evidence type="ECO:0000256" key="1">
    <source>
        <dbReference type="SAM" id="MobiDB-lite"/>
    </source>
</evidence>
<keyword evidence="3" id="KW-1185">Reference proteome</keyword>
<name>A0ABR3SBV3_9PEZI</name>
<sequence>MDRPKGAPSFGFRFDMQPPQPVFSTSGTTRKMGSDGKICNDPPSFLQPMSLPPRPADVTAPSNAMPQMKSAQKNQHISTPARDPKTAGPASARPKLRPTTRRRILSAKIDKAPSPATHTLSDSQIGQSGSSFLDYDDPKTPVPSFEESSFVQKETSTDSYKTQSSRQHNPCPASSENNNKARRARGSRGGRGRKRGEQRELYDSYRPTNVTGKRARADHYSPTRHSRKSRSPSRKRSRYCNTQHEPTARPHEGRFENDVVHNNVHALPEKPPPPVNTSLPGEELAMNTILSLTHVLDVRPLAQMIQNSDTERRTPPWKVIKSQSTTTERHKPKLCKKLSVADMAPGKIVYLKKDDRYSWTAHPVLIVGWIRDDRHIPVMGITSWNGLSDIREKWGEGVRESWKAQAFRSRYMLIKHGDDATHDGMPIINLKDNREMVQKSYLDLHHIHAVKVNRMEKFMPGWNPCEVELADPLRTLDTIMERRYAYLLGGQHVYSHF</sequence>
<gene>
    <name evidence="2" type="ORF">SLS56_011589</name>
</gene>
<organism evidence="2 3">
    <name type="scientific">Neofusicoccum ribis</name>
    <dbReference type="NCBI Taxonomy" id="45134"/>
    <lineage>
        <taxon>Eukaryota</taxon>
        <taxon>Fungi</taxon>
        <taxon>Dikarya</taxon>
        <taxon>Ascomycota</taxon>
        <taxon>Pezizomycotina</taxon>
        <taxon>Dothideomycetes</taxon>
        <taxon>Dothideomycetes incertae sedis</taxon>
        <taxon>Botryosphaeriales</taxon>
        <taxon>Botryosphaeriaceae</taxon>
        <taxon>Neofusicoccum</taxon>
    </lineage>
</organism>
<protein>
    <submittedName>
        <fullName evidence="2">Uncharacterized protein</fullName>
    </submittedName>
</protein>
<feature type="compositionally biased region" description="Basic residues" evidence="1">
    <location>
        <begin position="180"/>
        <end position="194"/>
    </location>
</feature>
<feature type="compositionally biased region" description="Basic residues" evidence="1">
    <location>
        <begin position="94"/>
        <end position="105"/>
    </location>
</feature>
<feature type="compositionally biased region" description="Polar residues" evidence="1">
    <location>
        <begin position="22"/>
        <end position="31"/>
    </location>
</feature>
<comment type="caution">
    <text evidence="2">The sequence shown here is derived from an EMBL/GenBank/DDBJ whole genome shotgun (WGS) entry which is preliminary data.</text>
</comment>
<feature type="compositionally biased region" description="Basic residues" evidence="1">
    <location>
        <begin position="222"/>
        <end position="238"/>
    </location>
</feature>